<dbReference type="EMBL" id="JACBZS010000001">
    <property type="protein sequence ID" value="NYI71773.1"/>
    <property type="molecule type" value="Genomic_DNA"/>
</dbReference>
<accession>A0A7Z0DAL3</accession>
<keyword evidence="11" id="KW-1185">Reference proteome</keyword>
<reference evidence="10 11" key="1">
    <citation type="submission" date="2020-07" db="EMBL/GenBank/DDBJ databases">
        <title>Sequencing the genomes of 1000 actinobacteria strains.</title>
        <authorList>
            <person name="Klenk H.-P."/>
        </authorList>
    </citation>
    <scope>NUCLEOTIDE SEQUENCE [LARGE SCALE GENOMIC DNA]</scope>
    <source>
        <strain evidence="10 11">DSM 103164</strain>
    </source>
</reference>
<comment type="caution">
    <text evidence="10">The sequence shown here is derived from an EMBL/GenBank/DDBJ whole genome shotgun (WGS) entry which is preliminary data.</text>
</comment>
<dbReference type="GO" id="GO:0055085">
    <property type="term" value="P:transmembrane transport"/>
    <property type="evidence" value="ECO:0007669"/>
    <property type="project" value="InterPro"/>
</dbReference>
<evidence type="ECO:0000256" key="6">
    <source>
        <dbReference type="ARBA" id="ARBA00023136"/>
    </source>
</evidence>
<evidence type="ECO:0000256" key="8">
    <source>
        <dbReference type="SAM" id="MobiDB-lite"/>
    </source>
</evidence>
<evidence type="ECO:0000256" key="7">
    <source>
        <dbReference type="RuleBase" id="RU363032"/>
    </source>
</evidence>
<dbReference type="InterPro" id="IPR000515">
    <property type="entry name" value="MetI-like"/>
</dbReference>
<dbReference type="Pfam" id="PF00528">
    <property type="entry name" value="BPD_transp_1"/>
    <property type="match status" value="1"/>
</dbReference>
<feature type="transmembrane region" description="Helical" evidence="7">
    <location>
        <begin position="105"/>
        <end position="131"/>
    </location>
</feature>
<evidence type="ECO:0000259" key="9">
    <source>
        <dbReference type="PROSITE" id="PS50928"/>
    </source>
</evidence>
<feature type="region of interest" description="Disordered" evidence="8">
    <location>
        <begin position="1"/>
        <end position="33"/>
    </location>
</feature>
<evidence type="ECO:0000256" key="1">
    <source>
        <dbReference type="ARBA" id="ARBA00004651"/>
    </source>
</evidence>
<gene>
    <name evidence="10" type="ORF">GGQ54_002333</name>
</gene>
<evidence type="ECO:0000256" key="2">
    <source>
        <dbReference type="ARBA" id="ARBA00022448"/>
    </source>
</evidence>
<feature type="transmembrane region" description="Helical" evidence="7">
    <location>
        <begin position="190"/>
        <end position="213"/>
    </location>
</feature>
<evidence type="ECO:0000256" key="5">
    <source>
        <dbReference type="ARBA" id="ARBA00022989"/>
    </source>
</evidence>
<dbReference type="RefSeq" id="WP_179445554.1">
    <property type="nucleotide sequence ID" value="NZ_JACBZS010000001.1"/>
</dbReference>
<keyword evidence="10" id="KW-0762">Sugar transport</keyword>
<evidence type="ECO:0000256" key="4">
    <source>
        <dbReference type="ARBA" id="ARBA00022692"/>
    </source>
</evidence>
<keyword evidence="3" id="KW-1003">Cell membrane</keyword>
<keyword evidence="4 7" id="KW-0812">Transmembrane</keyword>
<dbReference type="GO" id="GO:0005886">
    <property type="term" value="C:plasma membrane"/>
    <property type="evidence" value="ECO:0007669"/>
    <property type="project" value="UniProtKB-SubCell"/>
</dbReference>
<keyword evidence="6 7" id="KW-0472">Membrane</keyword>
<name>A0A7Z0DAL3_9ACTN</name>
<feature type="domain" description="ABC transmembrane type-1" evidence="9">
    <location>
        <begin position="105"/>
        <end position="316"/>
    </location>
</feature>
<feature type="transmembrane region" description="Helical" evidence="7">
    <location>
        <begin position="244"/>
        <end position="264"/>
    </location>
</feature>
<protein>
    <submittedName>
        <fullName evidence="10">Multiple sugar transport system permease protein</fullName>
    </submittedName>
</protein>
<dbReference type="PROSITE" id="PS50928">
    <property type="entry name" value="ABC_TM1"/>
    <property type="match status" value="1"/>
</dbReference>
<feature type="transmembrane region" description="Helical" evidence="7">
    <location>
        <begin position="143"/>
        <end position="163"/>
    </location>
</feature>
<evidence type="ECO:0000313" key="11">
    <source>
        <dbReference type="Proteomes" id="UP000527616"/>
    </source>
</evidence>
<dbReference type="InterPro" id="IPR035906">
    <property type="entry name" value="MetI-like_sf"/>
</dbReference>
<comment type="similarity">
    <text evidence="7">Belongs to the binding-protein-dependent transport system permease family.</text>
</comment>
<comment type="subcellular location">
    <subcellularLocation>
        <location evidence="1 7">Cell membrane</location>
        <topology evidence="1 7">Multi-pass membrane protein</topology>
    </subcellularLocation>
</comment>
<dbReference type="AlphaFoldDB" id="A0A7Z0DAL3"/>
<feature type="transmembrane region" description="Helical" evidence="7">
    <location>
        <begin position="41"/>
        <end position="63"/>
    </location>
</feature>
<dbReference type="PANTHER" id="PTHR30193:SF37">
    <property type="entry name" value="INNER MEMBRANE ABC TRANSPORTER PERMEASE PROTEIN YCJO"/>
    <property type="match status" value="1"/>
</dbReference>
<keyword evidence="5 7" id="KW-1133">Transmembrane helix</keyword>
<evidence type="ECO:0000256" key="3">
    <source>
        <dbReference type="ARBA" id="ARBA00022475"/>
    </source>
</evidence>
<dbReference type="InterPro" id="IPR051393">
    <property type="entry name" value="ABC_transporter_permease"/>
</dbReference>
<feature type="transmembrane region" description="Helical" evidence="7">
    <location>
        <begin position="295"/>
        <end position="315"/>
    </location>
</feature>
<dbReference type="SUPFAM" id="SSF161098">
    <property type="entry name" value="MetI-like"/>
    <property type="match status" value="1"/>
</dbReference>
<dbReference type="CDD" id="cd06261">
    <property type="entry name" value="TM_PBP2"/>
    <property type="match status" value="1"/>
</dbReference>
<dbReference type="Proteomes" id="UP000527616">
    <property type="component" value="Unassembled WGS sequence"/>
</dbReference>
<proteinExistence type="inferred from homology"/>
<evidence type="ECO:0000313" key="10">
    <source>
        <dbReference type="EMBL" id="NYI71773.1"/>
    </source>
</evidence>
<dbReference type="PANTHER" id="PTHR30193">
    <property type="entry name" value="ABC TRANSPORTER PERMEASE PROTEIN"/>
    <property type="match status" value="1"/>
</dbReference>
<dbReference type="Gene3D" id="1.10.3720.10">
    <property type="entry name" value="MetI-like"/>
    <property type="match status" value="1"/>
</dbReference>
<sequence>MGIQATGALTAPDTGRAQPRPGPSGRGRPPARIGGRRRRTLVAWAFCLPFAVIFAFFMLVPIIGSFAMSFTDFTARDARSPFAVNFVGIEQYAILFTDERFLRSMFVTGTFVLVGIPVTMAIALTLALALNSGGGRVVAFFRVGFYAPVVTSIVAVAVAWRYILQPDGLLNSALALVGIQGPNWLNDTTWALPSLIALAVWRNVGTLMVIFLAGLQSIPEEVTEAALVDGAGPWARLSMITMPLLRPAMLLGAVMISVGFLQFFEEAYVMTQGGPLGATFSVAYYSFEQFGFGKYAQASAASYVLFLAIALLSLLQFKLLGTRED</sequence>
<keyword evidence="2 7" id="KW-0813">Transport</keyword>
<organism evidence="10 11">
    <name type="scientific">Naumannella cuiyingiana</name>
    <dbReference type="NCBI Taxonomy" id="1347891"/>
    <lineage>
        <taxon>Bacteria</taxon>
        <taxon>Bacillati</taxon>
        <taxon>Actinomycetota</taxon>
        <taxon>Actinomycetes</taxon>
        <taxon>Propionibacteriales</taxon>
        <taxon>Propionibacteriaceae</taxon>
        <taxon>Naumannella</taxon>
    </lineage>
</organism>